<dbReference type="Proteomes" id="UP000192731">
    <property type="component" value="Unassembled WGS sequence"/>
</dbReference>
<organism evidence="1 2">
    <name type="scientific">Desulfonispora thiosulfatigenes DSM 11270</name>
    <dbReference type="NCBI Taxonomy" id="656914"/>
    <lineage>
        <taxon>Bacteria</taxon>
        <taxon>Bacillati</taxon>
        <taxon>Bacillota</taxon>
        <taxon>Clostridia</taxon>
        <taxon>Eubacteriales</taxon>
        <taxon>Peptococcaceae</taxon>
        <taxon>Desulfonispora</taxon>
    </lineage>
</organism>
<dbReference type="InterPro" id="IPR032587">
    <property type="entry name" value="DUF4911"/>
</dbReference>
<proteinExistence type="predicted"/>
<sequence length="66" mass="7511">MSYIINLRVNPKDISFINKIFEAYNGLALVTTIDSKLGLIKVNATPQTVYDVKEILQNLPKQIEFL</sequence>
<keyword evidence="2" id="KW-1185">Reference proteome</keyword>
<dbReference type="OrthoDB" id="2084209at2"/>
<dbReference type="RefSeq" id="WP_084054226.1">
    <property type="nucleotide sequence ID" value="NZ_FWWT01000022.1"/>
</dbReference>
<accession>A0A1W1VQN5</accession>
<evidence type="ECO:0008006" key="3">
    <source>
        <dbReference type="Google" id="ProtNLM"/>
    </source>
</evidence>
<gene>
    <name evidence="1" type="ORF">SAMN00017405_0437</name>
</gene>
<evidence type="ECO:0000313" key="1">
    <source>
        <dbReference type="EMBL" id="SMB95583.1"/>
    </source>
</evidence>
<dbReference type="STRING" id="656914.SAMN00017405_0437"/>
<evidence type="ECO:0000313" key="2">
    <source>
        <dbReference type="Proteomes" id="UP000192731"/>
    </source>
</evidence>
<dbReference type="Pfam" id="PF16256">
    <property type="entry name" value="DUF4911"/>
    <property type="match status" value="1"/>
</dbReference>
<reference evidence="1 2" key="1">
    <citation type="submission" date="2017-04" db="EMBL/GenBank/DDBJ databases">
        <authorList>
            <person name="Afonso C.L."/>
            <person name="Miller P.J."/>
            <person name="Scott M.A."/>
            <person name="Spackman E."/>
            <person name="Goraichik I."/>
            <person name="Dimitrov K.M."/>
            <person name="Suarez D.L."/>
            <person name="Swayne D.E."/>
        </authorList>
    </citation>
    <scope>NUCLEOTIDE SEQUENCE [LARGE SCALE GENOMIC DNA]</scope>
    <source>
        <strain evidence="1 2">DSM 11270</strain>
    </source>
</reference>
<dbReference type="AlphaFoldDB" id="A0A1W1VQN5"/>
<name>A0A1W1VQN5_DESTI</name>
<dbReference type="EMBL" id="FWWT01000022">
    <property type="protein sequence ID" value="SMB95583.1"/>
    <property type="molecule type" value="Genomic_DNA"/>
</dbReference>
<protein>
    <recommendedName>
        <fullName evidence="3">DUF4911 domain-containing protein</fullName>
    </recommendedName>
</protein>